<dbReference type="Proteomes" id="UP000176631">
    <property type="component" value="Unassembled WGS sequence"/>
</dbReference>
<reference evidence="17 18" key="1">
    <citation type="journal article" date="2016" name="Nat. Commun.">
        <title>Thousands of microbial genomes shed light on interconnected biogeochemical processes in an aquifer system.</title>
        <authorList>
            <person name="Anantharaman K."/>
            <person name="Brown C.T."/>
            <person name="Hug L.A."/>
            <person name="Sharon I."/>
            <person name="Castelle C.J."/>
            <person name="Probst A.J."/>
            <person name="Thomas B.C."/>
            <person name="Singh A."/>
            <person name="Wilkins M.J."/>
            <person name="Karaoz U."/>
            <person name="Brodie E.L."/>
            <person name="Williams K.H."/>
            <person name="Hubbard S.S."/>
            <person name="Banfield J.F."/>
        </authorList>
    </citation>
    <scope>NUCLEOTIDE SEQUENCE [LARGE SCALE GENOMIC DNA]</scope>
</reference>
<evidence type="ECO:0000256" key="3">
    <source>
        <dbReference type="ARBA" id="ARBA00004922"/>
    </source>
</evidence>
<dbReference type="SUPFAM" id="SSF53448">
    <property type="entry name" value="Nucleotide-diphospho-sugar transferases"/>
    <property type="match status" value="1"/>
</dbReference>
<name>A0A1G1W5F6_9BACT</name>
<comment type="caution">
    <text evidence="17">The sequence shown here is derived from an EMBL/GenBank/DDBJ whole genome shotgun (WGS) entry which is preliminary data.</text>
</comment>
<accession>A0A1G1W5F6</accession>
<feature type="transmembrane region" description="Helical" evidence="14">
    <location>
        <begin position="260"/>
        <end position="284"/>
    </location>
</feature>
<dbReference type="InterPro" id="IPR035518">
    <property type="entry name" value="DPG_synthase"/>
</dbReference>
<comment type="pathway">
    <text evidence="3">Protein modification; protein glycosylation.</text>
</comment>
<evidence type="ECO:0000256" key="10">
    <source>
        <dbReference type="ARBA" id="ARBA00022968"/>
    </source>
</evidence>
<feature type="transmembrane region" description="Helical" evidence="14">
    <location>
        <begin position="321"/>
        <end position="342"/>
    </location>
</feature>
<comment type="catalytic activity">
    <reaction evidence="13">
        <text>a di-trans,poly-cis-dolichyl phosphate + UDP-alpha-D-glucose = a di-trans,poly-cis-dolichyl beta-D-glucosyl phosphate + UDP</text>
        <dbReference type="Rhea" id="RHEA:15401"/>
        <dbReference type="Rhea" id="RHEA-COMP:19498"/>
        <dbReference type="Rhea" id="RHEA-COMP:19502"/>
        <dbReference type="ChEBI" id="CHEBI:57525"/>
        <dbReference type="ChEBI" id="CHEBI:57683"/>
        <dbReference type="ChEBI" id="CHEBI:58223"/>
        <dbReference type="ChEBI" id="CHEBI:58885"/>
        <dbReference type="EC" id="2.4.1.117"/>
    </reaction>
    <physiologicalReaction direction="left-to-right" evidence="13">
        <dbReference type="Rhea" id="RHEA:15402"/>
    </physiologicalReaction>
</comment>
<evidence type="ECO:0000256" key="13">
    <source>
        <dbReference type="ARBA" id="ARBA00045097"/>
    </source>
</evidence>
<evidence type="ECO:0000256" key="12">
    <source>
        <dbReference type="ARBA" id="ARBA00023136"/>
    </source>
</evidence>
<dbReference type="InterPro" id="IPR001173">
    <property type="entry name" value="Glyco_trans_2-like"/>
</dbReference>
<organism evidence="17 18">
    <name type="scientific">Candidatus Woykebacteria bacterium RBG_13_40_15</name>
    <dbReference type="NCBI Taxonomy" id="1802593"/>
    <lineage>
        <taxon>Bacteria</taxon>
        <taxon>Candidatus Woykeibacteriota</taxon>
    </lineage>
</organism>
<evidence type="ECO:0000256" key="14">
    <source>
        <dbReference type="SAM" id="Phobius"/>
    </source>
</evidence>
<comment type="similarity">
    <text evidence="4">Belongs to the glycosyltransferase 2 family.</text>
</comment>
<evidence type="ECO:0000313" key="18">
    <source>
        <dbReference type="Proteomes" id="UP000176631"/>
    </source>
</evidence>
<gene>
    <name evidence="17" type="ORF">A2172_03025</name>
</gene>
<keyword evidence="6" id="KW-0328">Glycosyltransferase</keyword>
<dbReference type="CDD" id="cd04188">
    <property type="entry name" value="DPG_synthase"/>
    <property type="match status" value="1"/>
</dbReference>
<protein>
    <recommendedName>
        <fullName evidence="5">dolichyl-phosphate beta-glucosyltransferase</fullName>
        <ecNumber evidence="5">2.4.1.117</ecNumber>
    </recommendedName>
</protein>
<evidence type="ECO:0000256" key="6">
    <source>
        <dbReference type="ARBA" id="ARBA00022676"/>
    </source>
</evidence>
<dbReference type="Gene3D" id="3.90.550.10">
    <property type="entry name" value="Spore Coat Polysaccharide Biosynthesis Protein SpsA, Chain A"/>
    <property type="match status" value="1"/>
</dbReference>
<dbReference type="GO" id="GO:0000271">
    <property type="term" value="P:polysaccharide biosynthetic process"/>
    <property type="evidence" value="ECO:0007669"/>
    <property type="project" value="InterPro"/>
</dbReference>
<dbReference type="PANTHER" id="PTHR10859:SF91">
    <property type="entry name" value="DOLICHYL-PHOSPHATE BETA-GLUCOSYLTRANSFERASE"/>
    <property type="match status" value="1"/>
</dbReference>
<evidence type="ECO:0000259" key="15">
    <source>
        <dbReference type="Pfam" id="PF00535"/>
    </source>
</evidence>
<evidence type="ECO:0000256" key="8">
    <source>
        <dbReference type="ARBA" id="ARBA00022692"/>
    </source>
</evidence>
<evidence type="ECO:0000259" key="16">
    <source>
        <dbReference type="Pfam" id="PF04138"/>
    </source>
</evidence>
<evidence type="ECO:0000256" key="9">
    <source>
        <dbReference type="ARBA" id="ARBA00022824"/>
    </source>
</evidence>
<dbReference type="InterPro" id="IPR007267">
    <property type="entry name" value="GtrA_DPMS_TM"/>
</dbReference>
<keyword evidence="8 14" id="KW-0812">Transmembrane</keyword>
<evidence type="ECO:0000256" key="5">
    <source>
        <dbReference type="ARBA" id="ARBA00012583"/>
    </source>
</evidence>
<sequence length="403" mass="46166">MISIVIPTYNEEKRISSSLEKVVSFLKNRVEEFEIIVSDEGSSDKTGEKVEDFKGRIKNLKLIKSERKSWARKGLAVNKGVLAASGDIIVFTDADFSTPIEEIDKLLSKLNAGYDIAIGSRALDRSTVKRHQNIFRETMGRIFNILVRILTVRGIVDTQCGFKAFKRSAARDLFESQRIFDFGFDVEILFLAQQRNLKIAEVPVLWYNDPTSTVSPFKDSLNAFLDLIKIRLFHSKKSGSLLDKFFYAIFKYRTFWRFSIVGLSNTVVDYGLFFVLTSIVFLPPLVSNPISVETAIVWSFVWNNLWTFSKRQTEKTLINRFFIFQFVSLGALILSQIGLLILNQFFGVYALLAKAITIPIVLIFNYLLNSRWTFRETSTGKANWYMYAAFIILLSIIYLVLAL</sequence>
<evidence type="ECO:0000256" key="4">
    <source>
        <dbReference type="ARBA" id="ARBA00006739"/>
    </source>
</evidence>
<dbReference type="Pfam" id="PF04138">
    <property type="entry name" value="GtrA_DPMS_TM"/>
    <property type="match status" value="1"/>
</dbReference>
<feature type="transmembrane region" description="Helical" evidence="14">
    <location>
        <begin position="290"/>
        <end position="309"/>
    </location>
</feature>
<dbReference type="GO" id="GO:0006487">
    <property type="term" value="P:protein N-linked glycosylation"/>
    <property type="evidence" value="ECO:0007669"/>
    <property type="project" value="TreeGrafter"/>
</dbReference>
<comment type="subcellular location">
    <subcellularLocation>
        <location evidence="2">Endoplasmic reticulum membrane</location>
        <topology evidence="2">Single-pass membrane protein</topology>
    </subcellularLocation>
    <subcellularLocation>
        <location evidence="1">Membrane</location>
        <topology evidence="1">Multi-pass membrane protein</topology>
    </subcellularLocation>
</comment>
<dbReference type="GO" id="GO:0016020">
    <property type="term" value="C:membrane"/>
    <property type="evidence" value="ECO:0007669"/>
    <property type="project" value="UniProtKB-SubCell"/>
</dbReference>
<feature type="domain" description="GtrA/DPMS transmembrane" evidence="16">
    <location>
        <begin position="257"/>
        <end position="374"/>
    </location>
</feature>
<evidence type="ECO:0000313" key="17">
    <source>
        <dbReference type="EMBL" id="OGY22888.1"/>
    </source>
</evidence>
<keyword evidence="11 14" id="KW-1133">Transmembrane helix</keyword>
<evidence type="ECO:0000256" key="7">
    <source>
        <dbReference type="ARBA" id="ARBA00022679"/>
    </source>
</evidence>
<evidence type="ECO:0000256" key="2">
    <source>
        <dbReference type="ARBA" id="ARBA00004389"/>
    </source>
</evidence>
<evidence type="ECO:0000256" key="1">
    <source>
        <dbReference type="ARBA" id="ARBA00004141"/>
    </source>
</evidence>
<feature type="transmembrane region" description="Helical" evidence="14">
    <location>
        <begin position="384"/>
        <end position="401"/>
    </location>
</feature>
<keyword evidence="7" id="KW-0808">Transferase</keyword>
<feature type="transmembrane region" description="Helical" evidence="14">
    <location>
        <begin position="348"/>
        <end position="368"/>
    </location>
</feature>
<dbReference type="STRING" id="1802593.A2172_03025"/>
<feature type="domain" description="Glycosyltransferase 2-like" evidence="15">
    <location>
        <begin position="3"/>
        <end position="174"/>
    </location>
</feature>
<evidence type="ECO:0000256" key="11">
    <source>
        <dbReference type="ARBA" id="ARBA00022989"/>
    </source>
</evidence>
<keyword evidence="10" id="KW-0735">Signal-anchor</keyword>
<dbReference type="AlphaFoldDB" id="A0A1G1W5F6"/>
<dbReference type="EC" id="2.4.1.117" evidence="5"/>
<dbReference type="InterPro" id="IPR029044">
    <property type="entry name" value="Nucleotide-diphossugar_trans"/>
</dbReference>
<keyword evidence="12 14" id="KW-0472">Membrane</keyword>
<keyword evidence="9" id="KW-0256">Endoplasmic reticulum</keyword>
<dbReference type="EMBL" id="MHCP01000030">
    <property type="protein sequence ID" value="OGY22888.1"/>
    <property type="molecule type" value="Genomic_DNA"/>
</dbReference>
<proteinExistence type="inferred from homology"/>
<dbReference type="Pfam" id="PF00535">
    <property type="entry name" value="Glycos_transf_2"/>
    <property type="match status" value="1"/>
</dbReference>
<dbReference type="GO" id="GO:0004581">
    <property type="term" value="F:dolichyl-phosphate beta-glucosyltransferase activity"/>
    <property type="evidence" value="ECO:0007669"/>
    <property type="project" value="UniProtKB-EC"/>
</dbReference>
<dbReference type="PANTHER" id="PTHR10859">
    <property type="entry name" value="GLYCOSYL TRANSFERASE"/>
    <property type="match status" value="1"/>
</dbReference>